<dbReference type="OrthoDB" id="5410375at2"/>
<feature type="transmembrane region" description="Helical" evidence="7">
    <location>
        <begin position="365"/>
        <end position="388"/>
    </location>
</feature>
<keyword evidence="4 7" id="KW-1133">Transmembrane helix</keyword>
<reference evidence="9 10" key="1">
    <citation type="submission" date="2018-02" db="EMBL/GenBank/DDBJ databases">
        <title>Draft Genome of Achromobacter spanius stain 6.</title>
        <authorList>
            <person name="Gunasekera T.S."/>
            <person name="Radwan O."/>
            <person name="Ruiz O.N."/>
        </authorList>
    </citation>
    <scope>NUCLEOTIDE SEQUENCE [LARGE SCALE GENOMIC DNA]</scope>
    <source>
        <strain evidence="9 10">6</strain>
    </source>
</reference>
<evidence type="ECO:0000256" key="7">
    <source>
        <dbReference type="SAM" id="Phobius"/>
    </source>
</evidence>
<dbReference type="InterPro" id="IPR003838">
    <property type="entry name" value="ABC3_permease_C"/>
</dbReference>
<feature type="domain" description="ABC3 transporter permease C-terminal" evidence="8">
    <location>
        <begin position="278"/>
        <end position="398"/>
    </location>
</feature>
<keyword evidence="2" id="KW-1003">Cell membrane</keyword>
<dbReference type="PANTHER" id="PTHR30572:SF4">
    <property type="entry name" value="ABC TRANSPORTER PERMEASE YTRF"/>
    <property type="match status" value="1"/>
</dbReference>
<feature type="transmembrane region" description="Helical" evidence="7">
    <location>
        <begin position="317"/>
        <end position="345"/>
    </location>
</feature>
<evidence type="ECO:0000256" key="3">
    <source>
        <dbReference type="ARBA" id="ARBA00022692"/>
    </source>
</evidence>
<dbReference type="Pfam" id="PF02687">
    <property type="entry name" value="FtsX"/>
    <property type="match status" value="1"/>
</dbReference>
<organism evidence="9 10">
    <name type="scientific">Achromobacter spanius</name>
    <dbReference type="NCBI Taxonomy" id="217203"/>
    <lineage>
        <taxon>Bacteria</taxon>
        <taxon>Pseudomonadati</taxon>
        <taxon>Pseudomonadota</taxon>
        <taxon>Betaproteobacteria</taxon>
        <taxon>Burkholderiales</taxon>
        <taxon>Alcaligenaceae</taxon>
        <taxon>Achromobacter</taxon>
    </lineage>
</organism>
<proteinExistence type="inferred from homology"/>
<name>A0A2S5GK08_9BURK</name>
<dbReference type="RefSeq" id="WP_104145469.1">
    <property type="nucleotide sequence ID" value="NZ_PREU01000016.1"/>
</dbReference>
<comment type="subcellular location">
    <subcellularLocation>
        <location evidence="1">Cell membrane</location>
        <topology evidence="1">Multi-pass membrane protein</topology>
    </subcellularLocation>
</comment>
<feature type="transmembrane region" description="Helical" evidence="7">
    <location>
        <begin position="20"/>
        <end position="41"/>
    </location>
</feature>
<dbReference type="AlphaFoldDB" id="A0A2S5GK08"/>
<feature type="transmembrane region" description="Helical" evidence="7">
    <location>
        <begin position="271"/>
        <end position="296"/>
    </location>
</feature>
<evidence type="ECO:0000313" key="9">
    <source>
        <dbReference type="EMBL" id="PPA73221.1"/>
    </source>
</evidence>
<sequence length="405" mass="43159">MKLRHIAGLSCADLKHDWLVSLCMVTSLVAVIAPLLLLFGLKHGVVSALQAQLVSDPRNLEVRMLSSGSYDDAWLETLARRPEAGFVVGLTRSLNTQADLYVSGSQFVDGAEIVPTGQGDPILAGMDVSGLEGRAVVLSAQAAKKLQVGPGDAVRMKVARRLDGQDQHGILVVTVYAVLAAEAYPRPAGFVRLALLQDMEWYRDGYAVPGLAKDEADGQPITGAKRRYAKARVYARDIDSVQALEAVLNGQRIETASRLADIRNVKAIDHLLSTVFGVIAGTSIFGCLMSLVGAFLANVRRKRREIATLRLIGMNGAAITTYIVIQALALTAIAFLIGIGVYAAVSRVFNQLLGSSVDTGGFAAQVTPAHVMAAFSLTLAVAILASLWGAMSARRIQPAESLREI</sequence>
<gene>
    <name evidence="9" type="ORF">C4E15_26260</name>
</gene>
<dbReference type="GO" id="GO:0022857">
    <property type="term" value="F:transmembrane transporter activity"/>
    <property type="evidence" value="ECO:0007669"/>
    <property type="project" value="TreeGrafter"/>
</dbReference>
<evidence type="ECO:0000259" key="8">
    <source>
        <dbReference type="Pfam" id="PF02687"/>
    </source>
</evidence>
<dbReference type="EMBL" id="PREU01000016">
    <property type="protein sequence ID" value="PPA73221.1"/>
    <property type="molecule type" value="Genomic_DNA"/>
</dbReference>
<evidence type="ECO:0000256" key="5">
    <source>
        <dbReference type="ARBA" id="ARBA00023136"/>
    </source>
</evidence>
<evidence type="ECO:0000313" key="10">
    <source>
        <dbReference type="Proteomes" id="UP000239990"/>
    </source>
</evidence>
<protein>
    <submittedName>
        <fullName evidence="9">ABC transporter permease</fullName>
    </submittedName>
</protein>
<evidence type="ECO:0000256" key="1">
    <source>
        <dbReference type="ARBA" id="ARBA00004651"/>
    </source>
</evidence>
<evidence type="ECO:0000256" key="2">
    <source>
        <dbReference type="ARBA" id="ARBA00022475"/>
    </source>
</evidence>
<evidence type="ECO:0000256" key="4">
    <source>
        <dbReference type="ARBA" id="ARBA00022989"/>
    </source>
</evidence>
<accession>A0A2S5GK08</accession>
<comment type="caution">
    <text evidence="9">The sequence shown here is derived from an EMBL/GenBank/DDBJ whole genome shotgun (WGS) entry which is preliminary data.</text>
</comment>
<dbReference type="PANTHER" id="PTHR30572">
    <property type="entry name" value="MEMBRANE COMPONENT OF TRANSPORTER-RELATED"/>
    <property type="match status" value="1"/>
</dbReference>
<dbReference type="GO" id="GO:0005886">
    <property type="term" value="C:plasma membrane"/>
    <property type="evidence" value="ECO:0007669"/>
    <property type="project" value="UniProtKB-SubCell"/>
</dbReference>
<keyword evidence="3 7" id="KW-0812">Transmembrane</keyword>
<dbReference type="Proteomes" id="UP000239990">
    <property type="component" value="Unassembled WGS sequence"/>
</dbReference>
<evidence type="ECO:0000256" key="6">
    <source>
        <dbReference type="ARBA" id="ARBA00038076"/>
    </source>
</evidence>
<dbReference type="InterPro" id="IPR050250">
    <property type="entry name" value="Macrolide_Exporter_MacB"/>
</dbReference>
<keyword evidence="5 7" id="KW-0472">Membrane</keyword>
<comment type="similarity">
    <text evidence="6">Belongs to the ABC-4 integral membrane protein family.</text>
</comment>